<dbReference type="RefSeq" id="WP_076502252.1">
    <property type="nucleotide sequence ID" value="NZ_FTOP01000012.1"/>
</dbReference>
<dbReference type="OrthoDB" id="823563at2"/>
<gene>
    <name evidence="1" type="ORF">SAMN05421761_11275</name>
</gene>
<protein>
    <recommendedName>
        <fullName evidence="3">Outer membrane protein beta-barrel domain-containing protein</fullName>
    </recommendedName>
</protein>
<evidence type="ECO:0008006" key="3">
    <source>
        <dbReference type="Google" id="ProtNLM"/>
    </source>
</evidence>
<evidence type="ECO:0000313" key="1">
    <source>
        <dbReference type="EMBL" id="SIT03150.1"/>
    </source>
</evidence>
<evidence type="ECO:0000313" key="2">
    <source>
        <dbReference type="Proteomes" id="UP000186026"/>
    </source>
</evidence>
<proteinExistence type="predicted"/>
<keyword evidence="2" id="KW-1185">Reference proteome</keyword>
<dbReference type="STRING" id="529505.SAMN05421761_11275"/>
<dbReference type="AlphaFoldDB" id="A0A1N7NXU5"/>
<organism evidence="1 2">
    <name type="scientific">Belliella pelovolcani</name>
    <dbReference type="NCBI Taxonomy" id="529505"/>
    <lineage>
        <taxon>Bacteria</taxon>
        <taxon>Pseudomonadati</taxon>
        <taxon>Bacteroidota</taxon>
        <taxon>Cytophagia</taxon>
        <taxon>Cytophagales</taxon>
        <taxon>Cyclobacteriaceae</taxon>
        <taxon>Belliella</taxon>
    </lineage>
</organism>
<dbReference type="EMBL" id="FTOP01000012">
    <property type="protein sequence ID" value="SIT03150.1"/>
    <property type="molecule type" value="Genomic_DNA"/>
</dbReference>
<accession>A0A1N7NXU5</accession>
<dbReference type="Proteomes" id="UP000186026">
    <property type="component" value="Unassembled WGS sequence"/>
</dbReference>
<name>A0A1N7NXU5_9BACT</name>
<reference evidence="2" key="1">
    <citation type="submission" date="2017-01" db="EMBL/GenBank/DDBJ databases">
        <authorList>
            <person name="Varghese N."/>
            <person name="Submissions S."/>
        </authorList>
    </citation>
    <scope>NUCLEOTIDE SEQUENCE [LARGE SCALE GENOMIC DNA]</scope>
    <source>
        <strain evidence="2">DSM 46698</strain>
    </source>
</reference>
<sequence>MKSTFLLFVLFFISSQFSFSQREIGSYIHHVEIGPLMGKLNDDDRINLSFQTFHGVQIDYHNRVGFFVGLDTYPGFRLMPLGFGWRHELNPAKKYTLNFALDVGYGTSCLEKREIENNREAWYEGGGMVAPAIGIRKKSKKGRHSFTWMLGYKRQHAASFEGFGTIGRPPIGGINPGFDSVLEESYIFNNLSLRWGIVF</sequence>